<evidence type="ECO:0000313" key="3">
    <source>
        <dbReference type="Proteomes" id="UP000032067"/>
    </source>
</evidence>
<dbReference type="EMBL" id="JXQQ01000010">
    <property type="protein sequence ID" value="KIQ35399.1"/>
    <property type="molecule type" value="Genomic_DNA"/>
</dbReference>
<name>A0A0D0MWY9_VARPD</name>
<dbReference type="OrthoDB" id="9132715at2"/>
<accession>A0A0D0MWY9</accession>
<dbReference type="Proteomes" id="UP000032067">
    <property type="component" value="Unassembled WGS sequence"/>
</dbReference>
<dbReference type="RefSeq" id="WP_042577824.1">
    <property type="nucleotide sequence ID" value="NZ_JXQQ01000010.1"/>
</dbReference>
<organism evidence="2 3">
    <name type="scientific">Variovorax paradoxus</name>
    <dbReference type="NCBI Taxonomy" id="34073"/>
    <lineage>
        <taxon>Bacteria</taxon>
        <taxon>Pseudomonadati</taxon>
        <taxon>Pseudomonadota</taxon>
        <taxon>Betaproteobacteria</taxon>
        <taxon>Burkholderiales</taxon>
        <taxon>Comamonadaceae</taxon>
        <taxon>Variovorax</taxon>
    </lineage>
</organism>
<dbReference type="AlphaFoldDB" id="A0A0D0MWY9"/>
<dbReference type="NCBIfam" id="NF045605">
    <property type="entry name" value="xseB_Acin_var"/>
    <property type="match status" value="1"/>
</dbReference>
<protein>
    <submittedName>
        <fullName evidence="2">Uncharacterized protein</fullName>
    </submittedName>
</protein>
<evidence type="ECO:0000256" key="1">
    <source>
        <dbReference type="SAM" id="MobiDB-lite"/>
    </source>
</evidence>
<sequence>MSTTFKESYSVLQRHAETLRKQSEPNIDDLLRIVEESVAAYKVCQERIDAVETALEKALGGAQQRTSDDQVSKPGASASRATPAPDGEDDIPF</sequence>
<evidence type="ECO:0000313" key="2">
    <source>
        <dbReference type="EMBL" id="KIQ35399.1"/>
    </source>
</evidence>
<dbReference type="InterPro" id="IPR037004">
    <property type="entry name" value="Exonuc_VII_ssu_sf"/>
</dbReference>
<dbReference type="GO" id="GO:0006308">
    <property type="term" value="P:DNA catabolic process"/>
    <property type="evidence" value="ECO:0007669"/>
    <property type="project" value="InterPro"/>
</dbReference>
<dbReference type="GO" id="GO:0008855">
    <property type="term" value="F:exodeoxyribonuclease VII activity"/>
    <property type="evidence" value="ECO:0007669"/>
    <property type="project" value="InterPro"/>
</dbReference>
<comment type="caution">
    <text evidence="2">The sequence shown here is derived from an EMBL/GenBank/DDBJ whole genome shotgun (WGS) entry which is preliminary data.</text>
</comment>
<reference evidence="2 3" key="1">
    <citation type="submission" date="2014-12" db="EMBL/GenBank/DDBJ databases">
        <title>16Stimator: statistical estimation of ribosomal gene copy numbers from draft genome assemblies.</title>
        <authorList>
            <person name="Perisin M.A."/>
            <person name="Vetter M."/>
            <person name="Gilbert J.A."/>
            <person name="Bergelson J."/>
        </authorList>
    </citation>
    <scope>NUCLEOTIDE SEQUENCE [LARGE SCALE GENOMIC DNA]</scope>
    <source>
        <strain evidence="2 3">MEDvA23</strain>
    </source>
</reference>
<feature type="region of interest" description="Disordered" evidence="1">
    <location>
        <begin position="58"/>
        <end position="93"/>
    </location>
</feature>
<dbReference type="GO" id="GO:0009318">
    <property type="term" value="C:exodeoxyribonuclease VII complex"/>
    <property type="evidence" value="ECO:0007669"/>
    <property type="project" value="InterPro"/>
</dbReference>
<dbReference type="SUPFAM" id="SSF116842">
    <property type="entry name" value="XseB-like"/>
    <property type="match status" value="1"/>
</dbReference>
<proteinExistence type="predicted"/>
<gene>
    <name evidence="2" type="ORF">RT97_05990</name>
</gene>